<dbReference type="EMBL" id="BLKM01010615">
    <property type="protein sequence ID" value="GFG30802.1"/>
    <property type="molecule type" value="Genomic_DNA"/>
</dbReference>
<dbReference type="InParanoid" id="A0A6L2PI13"/>
<proteinExistence type="predicted"/>
<evidence type="ECO:0000313" key="2">
    <source>
        <dbReference type="EMBL" id="GFG30802.1"/>
    </source>
</evidence>
<name>A0A6L2PI13_COPFO</name>
<sequence>MKKQNIQTVNTLSAVLNVLWLANQYWAPYTIENHLPFDDRVVEDIYMKEIHGTNFAIRRIMMLEFSQYLENYLWPNYQTSKSSHAHMMSIVIMINEKFRERVPAWQPFRKLPDHFPGFFQQMLEACLMDGPNSSLREQTALLVFLNHCFNSMEVELIRDQVKRLVSLSMWVSLQQGRREQELRAFPKWRKYWKLIQRKDNPNMREKLDWERRFLQRLMVKFMKLLESLQVGG</sequence>
<accession>A0A6L2PI13</accession>
<evidence type="ECO:0000259" key="1">
    <source>
        <dbReference type="Pfam" id="PF16399"/>
    </source>
</evidence>
<gene>
    <name evidence="2" type="ORF">Cfor_00180</name>
</gene>
<comment type="caution">
    <text evidence="2">The sequence shown here is derived from an EMBL/GenBank/DDBJ whole genome shotgun (WGS) entry which is preliminary data.</text>
</comment>
<dbReference type="Pfam" id="PF16399">
    <property type="entry name" value="Aquarius_N_1st"/>
    <property type="match status" value="1"/>
</dbReference>
<keyword evidence="3" id="KW-1185">Reference proteome</keyword>
<dbReference type="InterPro" id="IPR032174">
    <property type="entry name" value="Aquarius_N"/>
</dbReference>
<evidence type="ECO:0000313" key="3">
    <source>
        <dbReference type="Proteomes" id="UP000502823"/>
    </source>
</evidence>
<organism evidence="2 3">
    <name type="scientific">Coptotermes formosanus</name>
    <name type="common">Formosan subterranean termite</name>
    <dbReference type="NCBI Taxonomy" id="36987"/>
    <lineage>
        <taxon>Eukaryota</taxon>
        <taxon>Metazoa</taxon>
        <taxon>Ecdysozoa</taxon>
        <taxon>Arthropoda</taxon>
        <taxon>Hexapoda</taxon>
        <taxon>Insecta</taxon>
        <taxon>Pterygota</taxon>
        <taxon>Neoptera</taxon>
        <taxon>Polyneoptera</taxon>
        <taxon>Dictyoptera</taxon>
        <taxon>Blattodea</taxon>
        <taxon>Blattoidea</taxon>
        <taxon>Termitoidae</taxon>
        <taxon>Rhinotermitidae</taxon>
        <taxon>Coptotermes</taxon>
    </lineage>
</organism>
<dbReference type="AlphaFoldDB" id="A0A6L2PI13"/>
<reference evidence="3" key="1">
    <citation type="submission" date="2020-01" db="EMBL/GenBank/DDBJ databases">
        <title>Draft genome sequence of the Termite Coptotermes fromosanus.</title>
        <authorList>
            <person name="Itakura S."/>
            <person name="Yosikawa Y."/>
            <person name="Umezawa K."/>
        </authorList>
    </citation>
    <scope>NUCLEOTIDE SEQUENCE [LARGE SCALE GENOMIC DNA]</scope>
</reference>
<feature type="domain" description="RNA helicase aquarius N-terminal" evidence="1">
    <location>
        <begin position="21"/>
        <end position="228"/>
    </location>
</feature>
<dbReference type="Proteomes" id="UP000502823">
    <property type="component" value="Unassembled WGS sequence"/>
</dbReference>
<dbReference type="OrthoDB" id="1879at2759"/>
<protein>
    <recommendedName>
        <fullName evidence="1">RNA helicase aquarius N-terminal domain-containing protein</fullName>
    </recommendedName>
</protein>